<dbReference type="InterPro" id="IPR000772">
    <property type="entry name" value="Ricin_B_lectin"/>
</dbReference>
<keyword evidence="5" id="KW-1185">Reference proteome</keyword>
<comment type="caution">
    <text evidence="4">The sequence shown here is derived from an EMBL/GenBank/DDBJ whole genome shotgun (WGS) entry which is preliminary data.</text>
</comment>
<name>A0A918M4R1_9ACTN</name>
<dbReference type="RefSeq" id="WP_189550891.1">
    <property type="nucleotide sequence ID" value="NZ_BMTP01000005.1"/>
</dbReference>
<reference evidence="4" key="2">
    <citation type="submission" date="2020-09" db="EMBL/GenBank/DDBJ databases">
        <authorList>
            <person name="Sun Q."/>
            <person name="Ohkuma M."/>
        </authorList>
    </citation>
    <scope>NUCLEOTIDE SEQUENCE</scope>
    <source>
        <strain evidence="4">JCM 4391</strain>
    </source>
</reference>
<keyword evidence="2" id="KW-0732">Signal</keyword>
<dbReference type="Gene3D" id="2.80.10.50">
    <property type="match status" value="1"/>
</dbReference>
<dbReference type="PROSITE" id="PS50231">
    <property type="entry name" value="RICIN_B_LECTIN"/>
    <property type="match status" value="1"/>
</dbReference>
<dbReference type="InterPro" id="IPR037460">
    <property type="entry name" value="SEST-like"/>
</dbReference>
<organism evidence="4 5">
    <name type="scientific">Streptomyces lavendofoliae</name>
    <dbReference type="NCBI Taxonomy" id="67314"/>
    <lineage>
        <taxon>Bacteria</taxon>
        <taxon>Bacillati</taxon>
        <taxon>Actinomycetota</taxon>
        <taxon>Actinomycetes</taxon>
        <taxon>Kitasatosporales</taxon>
        <taxon>Streptomycetaceae</taxon>
        <taxon>Streptomyces</taxon>
    </lineage>
</organism>
<dbReference type="Pfam" id="PF13472">
    <property type="entry name" value="Lipase_GDSL_2"/>
    <property type="match status" value="1"/>
</dbReference>
<evidence type="ECO:0000259" key="3">
    <source>
        <dbReference type="SMART" id="SM00458"/>
    </source>
</evidence>
<reference evidence="4" key="1">
    <citation type="journal article" date="2014" name="Int. J. Syst. Evol. Microbiol.">
        <title>Complete genome sequence of Corynebacterium casei LMG S-19264T (=DSM 44701T), isolated from a smear-ripened cheese.</title>
        <authorList>
            <consortium name="US DOE Joint Genome Institute (JGI-PGF)"/>
            <person name="Walter F."/>
            <person name="Albersmeier A."/>
            <person name="Kalinowski J."/>
            <person name="Ruckert C."/>
        </authorList>
    </citation>
    <scope>NUCLEOTIDE SEQUENCE</scope>
    <source>
        <strain evidence="4">JCM 4391</strain>
    </source>
</reference>
<dbReference type="GO" id="GO:0006629">
    <property type="term" value="P:lipid metabolic process"/>
    <property type="evidence" value="ECO:0007669"/>
    <property type="project" value="TreeGrafter"/>
</dbReference>
<feature type="region of interest" description="Disordered" evidence="1">
    <location>
        <begin position="501"/>
        <end position="520"/>
    </location>
</feature>
<dbReference type="CDD" id="cd00161">
    <property type="entry name" value="beta-trefoil_Ricin-like"/>
    <property type="match status" value="1"/>
</dbReference>
<feature type="signal peptide" evidence="2">
    <location>
        <begin position="1"/>
        <end position="23"/>
    </location>
</feature>
<proteinExistence type="predicted"/>
<gene>
    <name evidence="4" type="ORF">GCM10010274_25580</name>
</gene>
<sequence>MTRTGSRAGFGLRWTVAAAAALAAVLGQAAAATAVDAPRPTASVPLPPELEAIRAAEAVKLYGSPAERPLAERKTGLVSLGDSEISGEGVGTYEPPTNGPDNWCHRSPQAAIHRTGIPADVTYNVSCSGAATTNIRVGGAKQYADELVQSDSLAVKARNTRVKMVLLVAGANDDLQFGPVMTDCVTRYLTLQGPCEPKYAPGWQARVDALVPKVERTIRDLRSVMRDAGYGDGDYRLVVMGYPSPIGPDFHDNPNFPGKLACGGLGYDSDTVWGRDTAVPAFERGMRRAAANAGAVYLDNSRLFHGHEVCMEDAWARGLYIDLSKPGLPDENSVRQSFHPNAAGHAAFASCLTQLYAAGVREGGCADPASTGRPVLVPGAWDDRFTPLRGEAAGTCVDVTGGVTRNGTAVGGWDCHAGRNQDWWHDPARGSIHTALTHDRCLDVPGAAYEAGKALVLWNCSGAANQRFVREGATLRPAAAPSLCLTLAAAKDPLRLQPCDGTARQRFARPAGTREAPGRG</sequence>
<feature type="chain" id="PRO_5039064974" description="Ricin B lectin domain-containing protein" evidence="2">
    <location>
        <begin position="24"/>
        <end position="520"/>
    </location>
</feature>
<dbReference type="Pfam" id="PF00652">
    <property type="entry name" value="Ricin_B_lectin"/>
    <property type="match status" value="1"/>
</dbReference>
<dbReference type="InterPro" id="IPR036514">
    <property type="entry name" value="SGNH_hydro_sf"/>
</dbReference>
<dbReference type="EMBL" id="BMTP01000005">
    <property type="protein sequence ID" value="GGU36982.1"/>
    <property type="molecule type" value="Genomic_DNA"/>
</dbReference>
<feature type="domain" description="Ricin B lectin" evidence="3">
    <location>
        <begin position="382"/>
        <end position="510"/>
    </location>
</feature>
<evidence type="ECO:0000256" key="2">
    <source>
        <dbReference type="SAM" id="SignalP"/>
    </source>
</evidence>
<protein>
    <recommendedName>
        <fullName evidence="3">Ricin B lectin domain-containing protein</fullName>
    </recommendedName>
</protein>
<dbReference type="PANTHER" id="PTHR37981">
    <property type="entry name" value="LIPASE 2"/>
    <property type="match status" value="1"/>
</dbReference>
<dbReference type="Gene3D" id="3.40.50.1110">
    <property type="entry name" value="SGNH hydrolase"/>
    <property type="match status" value="1"/>
</dbReference>
<accession>A0A918M4R1</accession>
<dbReference type="PANTHER" id="PTHR37981:SF1">
    <property type="entry name" value="SGNH HYDROLASE-TYPE ESTERASE DOMAIN-CONTAINING PROTEIN"/>
    <property type="match status" value="1"/>
</dbReference>
<dbReference type="Proteomes" id="UP000636661">
    <property type="component" value="Unassembled WGS sequence"/>
</dbReference>
<dbReference type="GO" id="GO:0016788">
    <property type="term" value="F:hydrolase activity, acting on ester bonds"/>
    <property type="evidence" value="ECO:0007669"/>
    <property type="project" value="InterPro"/>
</dbReference>
<evidence type="ECO:0000313" key="4">
    <source>
        <dbReference type="EMBL" id="GGU36982.1"/>
    </source>
</evidence>
<evidence type="ECO:0000256" key="1">
    <source>
        <dbReference type="SAM" id="MobiDB-lite"/>
    </source>
</evidence>
<dbReference type="SUPFAM" id="SSF50370">
    <property type="entry name" value="Ricin B-like lectins"/>
    <property type="match status" value="1"/>
</dbReference>
<dbReference type="InterPro" id="IPR013830">
    <property type="entry name" value="SGNH_hydro"/>
</dbReference>
<dbReference type="AlphaFoldDB" id="A0A918M4R1"/>
<dbReference type="InterPro" id="IPR035992">
    <property type="entry name" value="Ricin_B-like_lectins"/>
</dbReference>
<dbReference type="SUPFAM" id="SSF52266">
    <property type="entry name" value="SGNH hydrolase"/>
    <property type="match status" value="1"/>
</dbReference>
<dbReference type="SMART" id="SM00458">
    <property type="entry name" value="RICIN"/>
    <property type="match status" value="1"/>
</dbReference>
<evidence type="ECO:0000313" key="5">
    <source>
        <dbReference type="Proteomes" id="UP000636661"/>
    </source>
</evidence>